<dbReference type="AlphaFoldDB" id="A0A2H4S9D4"/>
<dbReference type="GO" id="GO:0008270">
    <property type="term" value="F:zinc ion binding"/>
    <property type="evidence" value="ECO:0007669"/>
    <property type="project" value="InterPro"/>
</dbReference>
<evidence type="ECO:0000256" key="5">
    <source>
        <dbReference type="ARBA" id="ARBA00023125"/>
    </source>
</evidence>
<dbReference type="PANTHER" id="PTHR31313">
    <property type="entry name" value="TY1 ENHANCER ACTIVATOR"/>
    <property type="match status" value="1"/>
</dbReference>
<evidence type="ECO:0000313" key="10">
    <source>
        <dbReference type="EMBL" id="ATY59735.1"/>
    </source>
</evidence>
<keyword evidence="2" id="KW-0479">Metal-binding</keyword>
<dbReference type="Pfam" id="PF00172">
    <property type="entry name" value="Zn_clus"/>
    <property type="match status" value="1"/>
</dbReference>
<name>A0A2H4S9D4_CORMI</name>
<feature type="region of interest" description="Disordered" evidence="8">
    <location>
        <begin position="546"/>
        <end position="565"/>
    </location>
</feature>
<feature type="compositionally biased region" description="Polar residues" evidence="8">
    <location>
        <begin position="551"/>
        <end position="565"/>
    </location>
</feature>
<dbReference type="OrthoDB" id="5239226at2759"/>
<gene>
    <name evidence="10" type="ORF">A9K55_002931</name>
</gene>
<comment type="subcellular location">
    <subcellularLocation>
        <location evidence="1">Nucleus</location>
    </subcellularLocation>
</comment>
<keyword evidence="6" id="KW-0804">Transcription</keyword>
<reference evidence="10 11" key="1">
    <citation type="journal article" date="2017" name="BMC Genomics">
        <title>Chromosome level assembly and secondary metabolite potential of the parasitic fungus Cordyceps militaris.</title>
        <authorList>
            <person name="Kramer G.J."/>
            <person name="Nodwell J.R."/>
        </authorList>
    </citation>
    <scope>NUCLEOTIDE SEQUENCE [LARGE SCALE GENOMIC DNA]</scope>
    <source>
        <strain evidence="10 11">ATCC 34164</strain>
    </source>
</reference>
<dbReference type="GO" id="GO:0000981">
    <property type="term" value="F:DNA-binding transcription factor activity, RNA polymerase II-specific"/>
    <property type="evidence" value="ECO:0007669"/>
    <property type="project" value="InterPro"/>
</dbReference>
<dbReference type="Gene3D" id="4.10.240.10">
    <property type="entry name" value="Zn(2)-C6 fungal-type DNA-binding domain"/>
    <property type="match status" value="1"/>
</dbReference>
<evidence type="ECO:0000259" key="9">
    <source>
        <dbReference type="PROSITE" id="PS50048"/>
    </source>
</evidence>
<evidence type="ECO:0000256" key="3">
    <source>
        <dbReference type="ARBA" id="ARBA00022833"/>
    </source>
</evidence>
<feature type="compositionally biased region" description="Pro residues" evidence="8">
    <location>
        <begin position="66"/>
        <end position="75"/>
    </location>
</feature>
<sequence>MSSRQQVQTACQNCRQRRAKCNGEQPCNRCEQRGQTCEYRGRQWVSKSDLRAEIGRLRHGLGKLSAPPPPPPDPEPGTTRDSAAVDDPMQSWIDGVKSPDDTPSAGPFHPAEESPVAVSVPVPAGMPRGAASMLSGSSSDSISCFDQLLSWRSCHPTFLQRNPASPTLRGGLTLPSAPLDAYGTSTDLDMWTQIGWTRAHIRHLFDVLITWDNVSFCILRKKEFLQDYETGSSRFCSRALVHAALAVATRLLNETKEDAHVLPSGWLGSKYFLRKADTLLREQGSSDSLPDIQSLGILALYHIRNGQEKEARRESSVDSLDADYVKVRATTYCGAISLLRMLNLTTGALFNEAEQSLEDSFILDQLPDTGAGVDAASPVAANDVALSLQIANPQVLVVKMFQLTEWVYKVVVAHQRASHSNESIQEDILETYTKCLGWYRDVFELIGNGGSRSPFILFVHMYYHFCLICAFRPFVGYNFTDTDIQPHDMCIQAVQSILALAQSYDDLFSLRRVSALIPYFVCASGLFSLAIEDSRSDTDFSHILPRDAGDSQASCPTAPGSSPLPTSRIRVSSVVQARILLSKMGESHPAATMATEKLKESLTSWHQSRGSSNT</sequence>
<evidence type="ECO:0000256" key="8">
    <source>
        <dbReference type="SAM" id="MobiDB-lite"/>
    </source>
</evidence>
<dbReference type="CDD" id="cd12148">
    <property type="entry name" value="fungal_TF_MHR"/>
    <property type="match status" value="1"/>
</dbReference>
<dbReference type="CDD" id="cd00067">
    <property type="entry name" value="GAL4"/>
    <property type="match status" value="1"/>
</dbReference>
<evidence type="ECO:0000256" key="6">
    <source>
        <dbReference type="ARBA" id="ARBA00023163"/>
    </source>
</evidence>
<keyword evidence="7" id="KW-0539">Nucleus</keyword>
<dbReference type="SUPFAM" id="SSF57701">
    <property type="entry name" value="Zn2/Cys6 DNA-binding domain"/>
    <property type="match status" value="1"/>
</dbReference>
<feature type="compositionally biased region" description="Low complexity" evidence="8">
    <location>
        <begin position="113"/>
        <end position="122"/>
    </location>
</feature>
<dbReference type="GO" id="GO:0003677">
    <property type="term" value="F:DNA binding"/>
    <property type="evidence" value="ECO:0007669"/>
    <property type="project" value="UniProtKB-KW"/>
</dbReference>
<dbReference type="PROSITE" id="PS50048">
    <property type="entry name" value="ZN2_CY6_FUNGAL_2"/>
    <property type="match status" value="1"/>
</dbReference>
<feature type="region of interest" description="Disordered" evidence="8">
    <location>
        <begin position="59"/>
        <end position="122"/>
    </location>
</feature>
<dbReference type="SMART" id="SM00066">
    <property type="entry name" value="GAL4"/>
    <property type="match status" value="1"/>
</dbReference>
<evidence type="ECO:0000256" key="1">
    <source>
        <dbReference type="ARBA" id="ARBA00004123"/>
    </source>
</evidence>
<dbReference type="GO" id="GO:0005634">
    <property type="term" value="C:nucleus"/>
    <property type="evidence" value="ECO:0007669"/>
    <property type="project" value="UniProtKB-SubCell"/>
</dbReference>
<dbReference type="Proteomes" id="UP000323067">
    <property type="component" value="Chromosome iv"/>
</dbReference>
<feature type="domain" description="Zn(2)-C6 fungal-type" evidence="9">
    <location>
        <begin position="10"/>
        <end position="39"/>
    </location>
</feature>
<keyword evidence="5" id="KW-0238">DNA-binding</keyword>
<dbReference type="VEuPathDB" id="FungiDB:A9K55_002931"/>
<evidence type="ECO:0000256" key="4">
    <source>
        <dbReference type="ARBA" id="ARBA00023015"/>
    </source>
</evidence>
<dbReference type="InterPro" id="IPR036864">
    <property type="entry name" value="Zn2-C6_fun-type_DNA-bd_sf"/>
</dbReference>
<dbReference type="VEuPathDB" id="FungiDB:CCM_05556"/>
<keyword evidence="4" id="KW-0805">Transcription regulation</keyword>
<evidence type="ECO:0000313" key="11">
    <source>
        <dbReference type="Proteomes" id="UP000323067"/>
    </source>
</evidence>
<keyword evidence="3" id="KW-0862">Zinc</keyword>
<protein>
    <submittedName>
        <fullName evidence="10">Fungal transcriptional regulatory</fullName>
    </submittedName>
</protein>
<dbReference type="PROSITE" id="PS00463">
    <property type="entry name" value="ZN2_CY6_FUNGAL_1"/>
    <property type="match status" value="1"/>
</dbReference>
<dbReference type="PANTHER" id="PTHR31313:SF81">
    <property type="entry name" value="TY1 ENHANCER ACTIVATOR"/>
    <property type="match status" value="1"/>
</dbReference>
<accession>A0A2H4S9D4</accession>
<dbReference type="InterPro" id="IPR001138">
    <property type="entry name" value="Zn2Cys6_DnaBD"/>
</dbReference>
<evidence type="ECO:0000256" key="2">
    <source>
        <dbReference type="ARBA" id="ARBA00022723"/>
    </source>
</evidence>
<organism evidence="10 11">
    <name type="scientific">Cordyceps militaris</name>
    <name type="common">Caterpillar fungus</name>
    <name type="synonym">Clavaria militaris</name>
    <dbReference type="NCBI Taxonomy" id="73501"/>
    <lineage>
        <taxon>Eukaryota</taxon>
        <taxon>Fungi</taxon>
        <taxon>Dikarya</taxon>
        <taxon>Ascomycota</taxon>
        <taxon>Pezizomycotina</taxon>
        <taxon>Sordariomycetes</taxon>
        <taxon>Hypocreomycetidae</taxon>
        <taxon>Hypocreales</taxon>
        <taxon>Cordycipitaceae</taxon>
        <taxon>Cordyceps</taxon>
    </lineage>
</organism>
<dbReference type="InterPro" id="IPR051615">
    <property type="entry name" value="Transcr_Regulatory_Elem"/>
</dbReference>
<evidence type="ECO:0000256" key="7">
    <source>
        <dbReference type="ARBA" id="ARBA00023242"/>
    </source>
</evidence>
<proteinExistence type="predicted"/>
<dbReference type="EMBL" id="CP023322">
    <property type="protein sequence ID" value="ATY59735.1"/>
    <property type="molecule type" value="Genomic_DNA"/>
</dbReference>